<sequence>MLKVTVELWPGGREDGRRVLATADIARIRSGAHADYDVMLNEEVLGEVDSGTLHEYPRYAASVWDLVARGVAAALSGREELPTRPQSPRVPVHWSGDVPYVRMREIPEPAQALFRRNMHSSTLPVIEGESEPMGCAYAWDLEAFLAGHR</sequence>
<gene>
    <name evidence="1" type="ORF">R38712_04413</name>
</gene>
<protein>
    <submittedName>
        <fullName evidence="1">Uncharacterized protein</fullName>
    </submittedName>
</protein>
<dbReference type="Proteomes" id="UP001189303">
    <property type="component" value="Unassembled WGS sequence"/>
</dbReference>
<accession>A0ABN9I5A6</accession>
<organism evidence="1 2">
    <name type="scientific">Ralstonia pickettii</name>
    <name type="common">Burkholderia pickettii</name>
    <dbReference type="NCBI Taxonomy" id="329"/>
    <lineage>
        <taxon>Bacteria</taxon>
        <taxon>Pseudomonadati</taxon>
        <taxon>Pseudomonadota</taxon>
        <taxon>Betaproteobacteria</taxon>
        <taxon>Burkholderiales</taxon>
        <taxon>Burkholderiaceae</taxon>
        <taxon>Ralstonia</taxon>
    </lineage>
</organism>
<name>A0ABN9I5A6_RALPI</name>
<evidence type="ECO:0000313" key="1">
    <source>
        <dbReference type="EMBL" id="CAJ0730534.1"/>
    </source>
</evidence>
<dbReference type="EMBL" id="CATWFT010000019">
    <property type="protein sequence ID" value="CAJ0730534.1"/>
    <property type="molecule type" value="Genomic_DNA"/>
</dbReference>
<reference evidence="1 2" key="1">
    <citation type="submission" date="2023-07" db="EMBL/GenBank/DDBJ databases">
        <authorList>
            <person name="Peeters C."/>
        </authorList>
    </citation>
    <scope>NUCLEOTIDE SEQUENCE [LARGE SCALE GENOMIC DNA]</scope>
    <source>
        <strain evidence="1 2">R-38712</strain>
    </source>
</reference>
<comment type="caution">
    <text evidence="1">The sequence shown here is derived from an EMBL/GenBank/DDBJ whole genome shotgun (WGS) entry which is preliminary data.</text>
</comment>
<keyword evidence="2" id="KW-1185">Reference proteome</keyword>
<evidence type="ECO:0000313" key="2">
    <source>
        <dbReference type="Proteomes" id="UP001189303"/>
    </source>
</evidence>
<proteinExistence type="predicted"/>